<protein>
    <submittedName>
        <fullName evidence="1">Uncharacterized protein</fullName>
    </submittedName>
</protein>
<name>A0ABQ8ENG3_BRANA</name>
<gene>
    <name evidence="1" type="ORF">HID58_002484</name>
</gene>
<sequence length="16" mass="1836">MALLSPLSSFFSYFEP</sequence>
<keyword evidence="2" id="KW-1185">Reference proteome</keyword>
<reference evidence="1 2" key="1">
    <citation type="submission" date="2021-05" db="EMBL/GenBank/DDBJ databases">
        <title>Genome Assembly of Synthetic Allotetraploid Brassica napus Reveals Homoeologous Exchanges between Subgenomes.</title>
        <authorList>
            <person name="Davis J.T."/>
        </authorList>
    </citation>
    <scope>NUCLEOTIDE SEQUENCE [LARGE SCALE GENOMIC DNA]</scope>
    <source>
        <strain evidence="2">cv. Da-Ae</strain>
        <tissue evidence="1">Seedling</tissue>
    </source>
</reference>
<evidence type="ECO:0000313" key="1">
    <source>
        <dbReference type="EMBL" id="KAH0942847.1"/>
    </source>
</evidence>
<dbReference type="EMBL" id="JAGKQM010000001">
    <property type="protein sequence ID" value="KAH0942847.1"/>
    <property type="molecule type" value="Genomic_DNA"/>
</dbReference>
<proteinExistence type="predicted"/>
<evidence type="ECO:0000313" key="2">
    <source>
        <dbReference type="Proteomes" id="UP000824890"/>
    </source>
</evidence>
<accession>A0ABQ8ENG3</accession>
<dbReference type="Proteomes" id="UP000824890">
    <property type="component" value="Unassembled WGS sequence"/>
</dbReference>
<comment type="caution">
    <text evidence="1">The sequence shown here is derived from an EMBL/GenBank/DDBJ whole genome shotgun (WGS) entry which is preliminary data.</text>
</comment>
<organism evidence="1 2">
    <name type="scientific">Brassica napus</name>
    <name type="common">Rape</name>
    <dbReference type="NCBI Taxonomy" id="3708"/>
    <lineage>
        <taxon>Eukaryota</taxon>
        <taxon>Viridiplantae</taxon>
        <taxon>Streptophyta</taxon>
        <taxon>Embryophyta</taxon>
        <taxon>Tracheophyta</taxon>
        <taxon>Spermatophyta</taxon>
        <taxon>Magnoliopsida</taxon>
        <taxon>eudicotyledons</taxon>
        <taxon>Gunneridae</taxon>
        <taxon>Pentapetalae</taxon>
        <taxon>rosids</taxon>
        <taxon>malvids</taxon>
        <taxon>Brassicales</taxon>
        <taxon>Brassicaceae</taxon>
        <taxon>Brassiceae</taxon>
        <taxon>Brassica</taxon>
    </lineage>
</organism>